<dbReference type="SUPFAM" id="SSF47473">
    <property type="entry name" value="EF-hand"/>
    <property type="match status" value="1"/>
</dbReference>
<dbReference type="PROSITE" id="PS00018">
    <property type="entry name" value="EF_HAND_1"/>
    <property type="match status" value="2"/>
</dbReference>
<dbReference type="PANTHER" id="PTHR18905">
    <property type="entry name" value="NINEIN"/>
    <property type="match status" value="1"/>
</dbReference>
<evidence type="ECO:0000256" key="6">
    <source>
        <dbReference type="SAM" id="Coils"/>
    </source>
</evidence>
<dbReference type="PANTHER" id="PTHR18905:SF13">
    <property type="entry name" value="NON-CENTROSOMAL MICROTUBULE ARRAY"/>
    <property type="match status" value="1"/>
</dbReference>
<evidence type="ECO:0000313" key="9">
    <source>
        <dbReference type="EMBL" id="CAK8698681.1"/>
    </source>
</evidence>
<evidence type="ECO:0000256" key="2">
    <source>
        <dbReference type="ARBA" id="ARBA00022490"/>
    </source>
</evidence>
<evidence type="ECO:0000256" key="4">
    <source>
        <dbReference type="ARBA" id="ARBA00022837"/>
    </source>
</evidence>
<evidence type="ECO:0000256" key="1">
    <source>
        <dbReference type="ARBA" id="ARBA00004300"/>
    </source>
</evidence>
<comment type="subcellular location">
    <subcellularLocation>
        <location evidence="1">Cytoplasm</location>
        <location evidence="1">Cytoskeleton</location>
        <location evidence="1">Microtubule organizing center</location>
        <location evidence="1">Centrosome</location>
    </subcellularLocation>
</comment>
<feature type="compositionally biased region" description="Basic and acidic residues" evidence="7">
    <location>
        <begin position="165"/>
        <end position="175"/>
    </location>
</feature>
<dbReference type="InterPro" id="IPR002048">
    <property type="entry name" value="EF_hand_dom"/>
</dbReference>
<evidence type="ECO:0000259" key="8">
    <source>
        <dbReference type="PROSITE" id="PS50222"/>
    </source>
</evidence>
<protein>
    <recommendedName>
        <fullName evidence="8">EF-hand domain-containing protein</fullName>
    </recommendedName>
</protein>
<feature type="compositionally biased region" description="Low complexity" evidence="7">
    <location>
        <begin position="422"/>
        <end position="433"/>
    </location>
</feature>
<feature type="coiled-coil region" evidence="6">
    <location>
        <begin position="624"/>
        <end position="751"/>
    </location>
</feature>
<feature type="compositionally biased region" description="Polar residues" evidence="7">
    <location>
        <begin position="434"/>
        <end position="483"/>
    </location>
</feature>
<organism evidence="9 10">
    <name type="scientific">Clavelina lepadiformis</name>
    <name type="common">Light-bulb sea squirt</name>
    <name type="synonym">Ascidia lepadiformis</name>
    <dbReference type="NCBI Taxonomy" id="159417"/>
    <lineage>
        <taxon>Eukaryota</taxon>
        <taxon>Metazoa</taxon>
        <taxon>Chordata</taxon>
        <taxon>Tunicata</taxon>
        <taxon>Ascidiacea</taxon>
        <taxon>Aplousobranchia</taxon>
        <taxon>Clavelinidae</taxon>
        <taxon>Clavelina</taxon>
    </lineage>
</organism>
<feature type="region of interest" description="Disordered" evidence="7">
    <location>
        <begin position="164"/>
        <end position="219"/>
    </location>
</feature>
<keyword evidence="2" id="KW-0963">Cytoplasm</keyword>
<evidence type="ECO:0000256" key="3">
    <source>
        <dbReference type="ARBA" id="ARBA00022553"/>
    </source>
</evidence>
<dbReference type="EMBL" id="CAWYQH010000174">
    <property type="protein sequence ID" value="CAK8698681.1"/>
    <property type="molecule type" value="Genomic_DNA"/>
</dbReference>
<dbReference type="Gene3D" id="1.10.238.10">
    <property type="entry name" value="EF-hand"/>
    <property type="match status" value="1"/>
</dbReference>
<comment type="caution">
    <text evidence="9">The sequence shown here is derived from an EMBL/GenBank/DDBJ whole genome shotgun (WGS) entry which is preliminary data.</text>
</comment>
<feature type="region of interest" description="Disordered" evidence="7">
    <location>
        <begin position="82"/>
        <end position="142"/>
    </location>
</feature>
<sequence length="819" mass="93302">MDDNQEYDKLLRSVFDSCDRNDSGCLSPTEFEDLCAQLSLEDEYKLLHDILFVSNSFLTYESFREALLLLLAGALTEKGCEDELKPTTNDRNSSNHFRSNSLTSSNDKRRHYGNEDLNDNDLAKEIKRDRVQSKSSTDLGERTNDSDWLVIDFRDNNVSPFSINEAKDKKYDRRKQSPSLSTSRNRKYGRRSQPDVDLLKRSSNNMDNHPSIDDKSLPMGLTDNVTMQSEFSLSSRVICEEFVGEGDGSIWINPETSPSPDDEEVEDAAMVAETTDPASDAQEALSSVWRQIIGDLDQQIDVDQLQELFHALSLTSSGGDVKQLFDILDDDGDGFICFGDFARQMSVFLTGTSDVTKKTDDDKRTACHVFEFDGDVVNDHENGANQGLSTTPFTNRTSAVHTPTGNDFKNAPVQSTPHLDDLTSQTSILSSSQRHQPAVSTSPTTLDRNNTSGFLSTPPSGKTKIFSSATSPDPLTSSSNRSRISNEDNEENDAMKHYHGVPSYRRRRRTNHASTRQHRRRANKTMSLPHYHPISRRRLEECLLYFLTDENGRYVEIDNLRAIWSEEGIDDPDLVLKELGVNLDDSFSIEALSEAMDVEVKENVIHHAACALYKSGIRYYRSQKEHESSEKNKLEAKVEHLDSQLQEQEERLEKMETDHRERLEELEVHYKEEISILSAELVAAQSNNSCRNEADLDCLRQRIECLQEIEDDLQKELTALTGENKQLLSHHNSLKKQLEISETNLERMKSDFQVACRQMMLCSQSHTDQQSRMDVLLHEYRSGAQKLLDENDELMGQLEALKKKWWNQNQVFDPFKHCV</sequence>
<dbReference type="Proteomes" id="UP001642483">
    <property type="component" value="Unassembled WGS sequence"/>
</dbReference>
<feature type="compositionally biased region" description="Polar residues" evidence="7">
    <location>
        <begin position="383"/>
        <end position="417"/>
    </location>
</feature>
<feature type="domain" description="EF-hand" evidence="8">
    <location>
        <begin position="316"/>
        <end position="351"/>
    </location>
</feature>
<reference evidence="9 10" key="1">
    <citation type="submission" date="2024-02" db="EMBL/GenBank/DDBJ databases">
        <authorList>
            <person name="Daric V."/>
            <person name="Darras S."/>
        </authorList>
    </citation>
    <scope>NUCLEOTIDE SEQUENCE [LARGE SCALE GENOMIC DNA]</scope>
</reference>
<feature type="domain" description="EF-hand" evidence="8">
    <location>
        <begin position="6"/>
        <end position="41"/>
    </location>
</feature>
<evidence type="ECO:0000256" key="7">
    <source>
        <dbReference type="SAM" id="MobiDB-lite"/>
    </source>
</evidence>
<gene>
    <name evidence="9" type="ORF">CVLEPA_LOCUS32097</name>
</gene>
<feature type="compositionally biased region" description="Basic and acidic residues" evidence="7">
    <location>
        <begin position="121"/>
        <end position="132"/>
    </location>
</feature>
<name>A0ABP0H3Z2_CLALP</name>
<dbReference type="InterPro" id="IPR011992">
    <property type="entry name" value="EF-hand-dom_pair"/>
</dbReference>
<feature type="compositionally biased region" description="Polar residues" evidence="7">
    <location>
        <begin position="86"/>
        <end position="105"/>
    </location>
</feature>
<accession>A0ABP0H3Z2</accession>
<keyword evidence="6" id="KW-0175">Coiled coil</keyword>
<keyword evidence="5" id="KW-0206">Cytoskeleton</keyword>
<keyword evidence="10" id="KW-1185">Reference proteome</keyword>
<dbReference type="SMART" id="SM00054">
    <property type="entry name" value="EFh"/>
    <property type="match status" value="2"/>
</dbReference>
<dbReference type="InterPro" id="IPR018247">
    <property type="entry name" value="EF_Hand_1_Ca_BS"/>
</dbReference>
<evidence type="ECO:0000256" key="5">
    <source>
        <dbReference type="ARBA" id="ARBA00023212"/>
    </source>
</evidence>
<proteinExistence type="predicted"/>
<keyword evidence="4" id="KW-0106">Calcium</keyword>
<keyword evidence="3" id="KW-0597">Phosphoprotein</keyword>
<dbReference type="PROSITE" id="PS50222">
    <property type="entry name" value="EF_HAND_2"/>
    <property type="match status" value="2"/>
</dbReference>
<feature type="region of interest" description="Disordered" evidence="7">
    <location>
        <begin position="381"/>
        <end position="499"/>
    </location>
</feature>
<evidence type="ECO:0000313" key="10">
    <source>
        <dbReference type="Proteomes" id="UP001642483"/>
    </source>
</evidence>